<dbReference type="EMBL" id="JBJKFK010008399">
    <property type="protein sequence ID" value="KAL3307075.1"/>
    <property type="molecule type" value="Genomic_DNA"/>
</dbReference>
<comment type="caution">
    <text evidence="1">The sequence shown here is derived from an EMBL/GenBank/DDBJ whole genome shotgun (WGS) entry which is preliminary data.</text>
</comment>
<protein>
    <submittedName>
        <fullName evidence="1">Uncharacterized protein</fullName>
    </submittedName>
</protein>
<dbReference type="Proteomes" id="UP001626550">
    <property type="component" value="Unassembled WGS sequence"/>
</dbReference>
<keyword evidence="2" id="KW-1185">Reference proteome</keyword>
<feature type="non-terminal residue" evidence="1">
    <location>
        <position position="1"/>
    </location>
</feature>
<gene>
    <name evidence="1" type="ORF">Ciccas_014420</name>
</gene>
<proteinExistence type="predicted"/>
<dbReference type="AlphaFoldDB" id="A0ABD2PJ73"/>
<accession>A0ABD2PJ73</accession>
<evidence type="ECO:0000313" key="2">
    <source>
        <dbReference type="Proteomes" id="UP001626550"/>
    </source>
</evidence>
<evidence type="ECO:0000313" key="1">
    <source>
        <dbReference type="EMBL" id="KAL3307075.1"/>
    </source>
</evidence>
<name>A0ABD2PJ73_9PLAT</name>
<reference evidence="1 2" key="1">
    <citation type="submission" date="2024-11" db="EMBL/GenBank/DDBJ databases">
        <title>Adaptive evolution of stress response genes in parasites aligns with host niche diversity.</title>
        <authorList>
            <person name="Hahn C."/>
            <person name="Resl P."/>
        </authorList>
    </citation>
    <scope>NUCLEOTIDE SEQUENCE [LARGE SCALE GENOMIC DNA]</scope>
    <source>
        <strain evidence="1">EGGRZ-B1_66</strain>
        <tissue evidence="1">Body</tissue>
    </source>
</reference>
<sequence>CVDYLEIQANPGNESLPRLEEAPEERLCGHMDGLPRRQFHSVGSQMLLLFHAQPRPNSKPSSLIPRGFKGHFQHIDKGQCPFPLLINADGAVNFAALRHLQPYVVVSVIDGWHLGVHSYLHD</sequence>
<organism evidence="1 2">
    <name type="scientific">Cichlidogyrus casuarinus</name>
    <dbReference type="NCBI Taxonomy" id="1844966"/>
    <lineage>
        <taxon>Eukaryota</taxon>
        <taxon>Metazoa</taxon>
        <taxon>Spiralia</taxon>
        <taxon>Lophotrochozoa</taxon>
        <taxon>Platyhelminthes</taxon>
        <taxon>Monogenea</taxon>
        <taxon>Monopisthocotylea</taxon>
        <taxon>Dactylogyridea</taxon>
        <taxon>Ancyrocephalidae</taxon>
        <taxon>Cichlidogyrus</taxon>
    </lineage>
</organism>